<feature type="region of interest" description="Disordered" evidence="1">
    <location>
        <begin position="231"/>
        <end position="260"/>
    </location>
</feature>
<dbReference type="InterPro" id="IPR022742">
    <property type="entry name" value="Hydrolase_4"/>
</dbReference>
<evidence type="ECO:0000313" key="5">
    <source>
        <dbReference type="Proteomes" id="UP000034536"/>
    </source>
</evidence>
<dbReference type="Pfam" id="PF12146">
    <property type="entry name" value="Hydrolase_4"/>
    <property type="match status" value="1"/>
</dbReference>
<protein>
    <submittedName>
        <fullName evidence="4">Esterase</fullName>
    </submittedName>
</protein>
<comment type="caution">
    <text evidence="4">The sequence shown here is derived from an EMBL/GenBank/DDBJ whole genome shotgun (WGS) entry which is preliminary data.</text>
</comment>
<reference evidence="4 5" key="1">
    <citation type="journal article" date="2015" name="Nature">
        <title>rRNA introns, odd ribosomes, and small enigmatic genomes across a large radiation of phyla.</title>
        <authorList>
            <person name="Brown C.T."/>
            <person name="Hug L.A."/>
            <person name="Thomas B.C."/>
            <person name="Sharon I."/>
            <person name="Castelle C.J."/>
            <person name="Singh A."/>
            <person name="Wilkins M.J."/>
            <person name="Williams K.H."/>
            <person name="Banfield J.F."/>
        </authorList>
    </citation>
    <scope>NUCLEOTIDE SEQUENCE [LARGE SCALE GENOMIC DNA]</scope>
</reference>
<dbReference type="SUPFAM" id="SSF53474">
    <property type="entry name" value="alpha/beta-Hydrolases"/>
    <property type="match status" value="1"/>
</dbReference>
<evidence type="ECO:0000256" key="1">
    <source>
        <dbReference type="SAM" id="MobiDB-lite"/>
    </source>
</evidence>
<dbReference type="Gene3D" id="3.40.50.1820">
    <property type="entry name" value="alpha/beta hydrolase"/>
    <property type="match status" value="1"/>
</dbReference>
<proteinExistence type="predicted"/>
<dbReference type="Proteomes" id="UP000034536">
    <property type="component" value="Unassembled WGS sequence"/>
</dbReference>
<sequence length="260" mass="29682">MKKFEILINKGQKIVGMFYEGNKTLMIICNGYDATKDFPSVKSLAEDLHKKKFSVVRFDFTGTGESTGPSSILIQQQVENINVIVNHFKKYKKIVLVGGSLGAIPSSITAILNPKISALVTLNGFFGKPTLAKKERRVYYQYRLLTILHPKFRRDYKYFKENLVPKKINIPTLIIYSKTDEVVDPSQSQDFFSRLNKKIRKLVILPLKKHNLTGIGDTKEIATAIAKQFHDSRGRLSDRQKNGPNMNKNRKKQSFENLNV</sequence>
<dbReference type="InterPro" id="IPR000073">
    <property type="entry name" value="AB_hydrolase_1"/>
</dbReference>
<feature type="domain" description="AB hydrolase-1" evidence="2">
    <location>
        <begin position="25"/>
        <end position="131"/>
    </location>
</feature>
<dbReference type="InterPro" id="IPR029058">
    <property type="entry name" value="AB_hydrolase_fold"/>
</dbReference>
<feature type="domain" description="Serine aminopeptidase S33" evidence="3">
    <location>
        <begin position="166"/>
        <end position="213"/>
    </location>
</feature>
<organism evidence="4 5">
    <name type="scientific">Candidatus Roizmanbacteria bacterium GW2011_GWA2_35_8</name>
    <dbReference type="NCBI Taxonomy" id="1618479"/>
    <lineage>
        <taxon>Bacteria</taxon>
        <taxon>Candidatus Roizmaniibacteriota</taxon>
    </lineage>
</organism>
<evidence type="ECO:0000259" key="2">
    <source>
        <dbReference type="Pfam" id="PF00561"/>
    </source>
</evidence>
<evidence type="ECO:0000259" key="3">
    <source>
        <dbReference type="Pfam" id="PF12146"/>
    </source>
</evidence>
<dbReference type="EMBL" id="LBQX01000016">
    <property type="protein sequence ID" value="KKP86675.1"/>
    <property type="molecule type" value="Genomic_DNA"/>
</dbReference>
<accession>A0A0G0FGS4</accession>
<feature type="compositionally biased region" description="Basic and acidic residues" evidence="1">
    <location>
        <begin position="231"/>
        <end position="241"/>
    </location>
</feature>
<dbReference type="Pfam" id="PF00561">
    <property type="entry name" value="Abhydrolase_1"/>
    <property type="match status" value="1"/>
</dbReference>
<name>A0A0G0FGS4_9BACT</name>
<dbReference type="AlphaFoldDB" id="A0A0G0FGS4"/>
<gene>
    <name evidence="4" type="ORF">UR89_C0016G0004</name>
</gene>
<dbReference type="PANTHER" id="PTHR12277">
    <property type="entry name" value="ALPHA/BETA HYDROLASE DOMAIN-CONTAINING PROTEIN"/>
    <property type="match status" value="1"/>
</dbReference>
<evidence type="ECO:0000313" key="4">
    <source>
        <dbReference type="EMBL" id="KKP86675.1"/>
    </source>
</evidence>